<evidence type="ECO:0000313" key="2">
    <source>
        <dbReference type="Proteomes" id="UP000629468"/>
    </source>
</evidence>
<reference evidence="1 2" key="1">
    <citation type="journal article" name="Sci. Rep.">
        <title>Telomere-to-telomere assembled and centromere annotated genomes of the two main subspecies of the button mushroom Agaricus bisporus reveal especially polymorphic chromosome ends.</title>
        <authorList>
            <person name="Sonnenberg A.S.M."/>
            <person name="Sedaghat-Telgerd N."/>
            <person name="Lavrijssen B."/>
            <person name="Ohm R.A."/>
            <person name="Hendrickx P.M."/>
            <person name="Scholtmeijer K."/>
            <person name="Baars J.J.P."/>
            <person name="van Peer A."/>
        </authorList>
    </citation>
    <scope>NUCLEOTIDE SEQUENCE [LARGE SCALE GENOMIC DNA]</scope>
    <source>
        <strain evidence="1 2">H119_p4</strain>
    </source>
</reference>
<gene>
    <name evidence="1" type="ORF">Agabi119p4_6872</name>
</gene>
<organism evidence="1 2">
    <name type="scientific">Agaricus bisporus var. burnettii</name>
    <dbReference type="NCBI Taxonomy" id="192524"/>
    <lineage>
        <taxon>Eukaryota</taxon>
        <taxon>Fungi</taxon>
        <taxon>Dikarya</taxon>
        <taxon>Basidiomycota</taxon>
        <taxon>Agaricomycotina</taxon>
        <taxon>Agaricomycetes</taxon>
        <taxon>Agaricomycetidae</taxon>
        <taxon>Agaricales</taxon>
        <taxon>Agaricineae</taxon>
        <taxon>Agaricaceae</taxon>
        <taxon>Agaricus</taxon>
    </lineage>
</organism>
<comment type="caution">
    <text evidence="1">The sequence shown here is derived from an EMBL/GenBank/DDBJ whole genome shotgun (WGS) entry which is preliminary data.</text>
</comment>
<sequence>MVAFSHHLSEYCATRLKPYFEIWILDARSIFLSYRKKNQIYKVPTYRNLAPQFLVDVSMPLLDEQHAVHTHIPLTTRRLRMKHTRRKTIPVSDCMQIRLQF</sequence>
<protein>
    <submittedName>
        <fullName evidence="1">Uncharacterized protein</fullName>
    </submittedName>
</protein>
<dbReference type="Proteomes" id="UP000629468">
    <property type="component" value="Unassembled WGS sequence"/>
</dbReference>
<accession>A0A8H7KCG1</accession>
<evidence type="ECO:0000313" key="1">
    <source>
        <dbReference type="EMBL" id="KAF7770898.1"/>
    </source>
</evidence>
<proteinExistence type="predicted"/>
<dbReference type="EMBL" id="JABXXO010000009">
    <property type="protein sequence ID" value="KAF7770898.1"/>
    <property type="molecule type" value="Genomic_DNA"/>
</dbReference>
<name>A0A8H7KCG1_AGABI</name>
<dbReference type="AlphaFoldDB" id="A0A8H7KCG1"/>